<name>J9VJU1_CRYN9</name>
<dbReference type="Proteomes" id="UP000010091">
    <property type="component" value="Chromosome 5"/>
</dbReference>
<dbReference type="RefSeq" id="XP_012048942.1">
    <property type="nucleotide sequence ID" value="XM_012193552.1"/>
</dbReference>
<keyword evidence="4" id="KW-1185">Reference proteome</keyword>
<reference evidence="3 4" key="1">
    <citation type="journal article" date="2014" name="PLoS Genet.">
        <title>Analysis of the genome and transcriptome of Cryptococcus neoformans var. grubii reveals complex RNA expression and microevolution leading to virulence attenuation.</title>
        <authorList>
            <person name="Janbon G."/>
            <person name="Ormerod K.L."/>
            <person name="Paulet D."/>
            <person name="Byrnes E.J.III."/>
            <person name="Yadav V."/>
            <person name="Chatterjee G."/>
            <person name="Mullapudi N."/>
            <person name="Hon C.C."/>
            <person name="Billmyre R.B."/>
            <person name="Brunel F."/>
            <person name="Bahn Y.S."/>
            <person name="Chen W."/>
            <person name="Chen Y."/>
            <person name="Chow E.W."/>
            <person name="Coppee J.Y."/>
            <person name="Floyd-Averette A."/>
            <person name="Gaillardin C."/>
            <person name="Gerik K.J."/>
            <person name="Goldberg J."/>
            <person name="Gonzalez-Hilarion S."/>
            <person name="Gujja S."/>
            <person name="Hamlin J.L."/>
            <person name="Hsueh Y.P."/>
            <person name="Ianiri G."/>
            <person name="Jones S."/>
            <person name="Kodira C.D."/>
            <person name="Kozubowski L."/>
            <person name="Lam W."/>
            <person name="Marra M."/>
            <person name="Mesner L.D."/>
            <person name="Mieczkowski P.A."/>
            <person name="Moyrand F."/>
            <person name="Nielsen K."/>
            <person name="Proux C."/>
            <person name="Rossignol T."/>
            <person name="Schein J.E."/>
            <person name="Sun S."/>
            <person name="Wollschlaeger C."/>
            <person name="Wood I.A."/>
            <person name="Zeng Q."/>
            <person name="Neuveglise C."/>
            <person name="Newlon C.S."/>
            <person name="Perfect J.R."/>
            <person name="Lodge J.K."/>
            <person name="Idnurm A."/>
            <person name="Stajich J.E."/>
            <person name="Kronstad J.W."/>
            <person name="Sanyal K."/>
            <person name="Heitman J."/>
            <person name="Fraser J.A."/>
            <person name="Cuomo C.A."/>
            <person name="Dietrich F.S."/>
        </authorList>
    </citation>
    <scope>NUCLEOTIDE SEQUENCE [LARGE SCALE GENOMIC DNA]</scope>
    <source>
        <strain evidence="4">H99 / ATCC 208821 / CBS 10515 / FGSC 9487</strain>
    </source>
</reference>
<protein>
    <recommendedName>
        <fullName evidence="2">CRIB domain-containing protein</fullName>
    </recommendedName>
</protein>
<dbReference type="KEGG" id="cng:CNAG_01411"/>
<feature type="region of interest" description="Disordered" evidence="1">
    <location>
        <begin position="1"/>
        <end position="53"/>
    </location>
</feature>
<dbReference type="AlphaFoldDB" id="J9VJU1"/>
<organism evidence="3 4">
    <name type="scientific">Cryptococcus neoformans (strain H99 / ATCC 208821 / CBS 10515 / FGSC 9487)</name>
    <name type="common">Cryptococcus neoformans var. grubii serotype A</name>
    <dbReference type="NCBI Taxonomy" id="235443"/>
    <lineage>
        <taxon>Eukaryota</taxon>
        <taxon>Fungi</taxon>
        <taxon>Dikarya</taxon>
        <taxon>Basidiomycota</taxon>
        <taxon>Agaricomycotina</taxon>
        <taxon>Tremellomycetes</taxon>
        <taxon>Tremellales</taxon>
        <taxon>Cryptococcaceae</taxon>
        <taxon>Cryptococcus</taxon>
        <taxon>Cryptococcus neoformans species complex</taxon>
    </lineage>
</organism>
<evidence type="ECO:0000313" key="3">
    <source>
        <dbReference type="EMBL" id="AFR94732.2"/>
    </source>
</evidence>
<dbReference type="GeneID" id="23885128"/>
<dbReference type="Pfam" id="PF00786">
    <property type="entry name" value="PBD"/>
    <property type="match status" value="1"/>
</dbReference>
<dbReference type="PROSITE" id="PS50108">
    <property type="entry name" value="CRIB"/>
    <property type="match status" value="1"/>
</dbReference>
<evidence type="ECO:0000259" key="2">
    <source>
        <dbReference type="PROSITE" id="PS50108"/>
    </source>
</evidence>
<dbReference type="InterPro" id="IPR036936">
    <property type="entry name" value="CRIB_dom_sf"/>
</dbReference>
<sequence length="315" mass="34316">MGISKGLHRVGSVMRRNNTADGSSRSASSTPLKNVMKSAPDTGTWRRKKGKIKDEHCRVGEKNSPATRIMEKNGDAGIGRPFNIEHDLHVSPDLSDLPPAWMSALKSQGLSESDLLLIAAAQQRQRQNTHPLSPPHQDKYDDFFRTPFSAPAGKLEEPFGHGYAIDSQSSRASSTGVLKQFPFEIGPGPSSPLPLTPTTPTALGKVRHINHTSLKDHPVSSEFESKGPASNFPSMAESHSRNLNRTRTRSGTDSYPVSASESDIESSPLPHSPLPHPHSHYEPLLPTPPSPSKRLSAQLRGFKGLRIGIDEVEEE</sequence>
<dbReference type="VEuPathDB" id="FungiDB:CNAG_01411"/>
<dbReference type="OrthoDB" id="2575374at2759"/>
<evidence type="ECO:0000256" key="1">
    <source>
        <dbReference type="SAM" id="MobiDB-lite"/>
    </source>
</evidence>
<feature type="region of interest" description="Disordered" evidence="1">
    <location>
        <begin position="183"/>
        <end position="202"/>
    </location>
</feature>
<feature type="compositionally biased region" description="Basic and acidic residues" evidence="1">
    <location>
        <begin position="213"/>
        <end position="225"/>
    </location>
</feature>
<dbReference type="InterPro" id="IPR000095">
    <property type="entry name" value="CRIB_dom"/>
</dbReference>
<accession>J9VJU1</accession>
<feature type="compositionally biased region" description="Polar residues" evidence="1">
    <location>
        <begin position="15"/>
        <end position="32"/>
    </location>
</feature>
<feature type="domain" description="CRIB" evidence="2">
    <location>
        <begin position="78"/>
        <end position="91"/>
    </location>
</feature>
<dbReference type="EMBL" id="CP003824">
    <property type="protein sequence ID" value="AFR94732.2"/>
    <property type="molecule type" value="Genomic_DNA"/>
</dbReference>
<dbReference type="Gene3D" id="3.90.810.10">
    <property type="entry name" value="CRIB domain"/>
    <property type="match status" value="1"/>
</dbReference>
<evidence type="ECO:0000313" key="4">
    <source>
        <dbReference type="Proteomes" id="UP000010091"/>
    </source>
</evidence>
<dbReference type="HOGENOM" id="CLU_056761_0_0_1"/>
<feature type="region of interest" description="Disordered" evidence="1">
    <location>
        <begin position="213"/>
        <end position="315"/>
    </location>
</feature>
<feature type="compositionally biased region" description="Polar residues" evidence="1">
    <location>
        <begin position="249"/>
        <end position="261"/>
    </location>
</feature>
<gene>
    <name evidence="3" type="ORF">CNAG_01411</name>
</gene>
<proteinExistence type="predicted"/>